<accession>A0A183DHU9</accession>
<protein>
    <submittedName>
        <fullName evidence="1">FERM domain-containing protein</fullName>
    </submittedName>
</protein>
<evidence type="ECO:0000313" key="1">
    <source>
        <dbReference type="WBParaSite" id="GPUH_0000829901-mRNA-1"/>
    </source>
</evidence>
<proteinExistence type="predicted"/>
<reference evidence="1" key="1">
    <citation type="submission" date="2016-06" db="UniProtKB">
        <authorList>
            <consortium name="WormBaseParasite"/>
        </authorList>
    </citation>
    <scope>IDENTIFICATION</scope>
</reference>
<dbReference type="AlphaFoldDB" id="A0A183DHU9"/>
<sequence length="112" mass="13052">LSEHLRERLKRFKEQEEERLKEKVYKETLVSISVALNGAHLVPNVEGAVQSLKLPYTATLSELYDAAFLAFLSDVTIEFSEIRLLQCKDYNYSIVRSFSEKEMQLVIFHLKQ</sequence>
<organism evidence="1">
    <name type="scientific">Gongylonema pulchrum</name>
    <dbReference type="NCBI Taxonomy" id="637853"/>
    <lineage>
        <taxon>Eukaryota</taxon>
        <taxon>Metazoa</taxon>
        <taxon>Ecdysozoa</taxon>
        <taxon>Nematoda</taxon>
        <taxon>Chromadorea</taxon>
        <taxon>Rhabditida</taxon>
        <taxon>Spirurina</taxon>
        <taxon>Spiruromorpha</taxon>
        <taxon>Spiruroidea</taxon>
        <taxon>Gongylonematidae</taxon>
        <taxon>Gongylonema</taxon>
    </lineage>
</organism>
<name>A0A183DHU9_9BILA</name>
<dbReference type="WBParaSite" id="GPUH_0000829901-mRNA-1">
    <property type="protein sequence ID" value="GPUH_0000829901-mRNA-1"/>
    <property type="gene ID" value="GPUH_0000829901"/>
</dbReference>